<organism evidence="8 9">
    <name type="scientific">Priapulus caudatus</name>
    <name type="common">Priapulid worm</name>
    <dbReference type="NCBI Taxonomy" id="37621"/>
    <lineage>
        <taxon>Eukaryota</taxon>
        <taxon>Metazoa</taxon>
        <taxon>Ecdysozoa</taxon>
        <taxon>Scalidophora</taxon>
        <taxon>Priapulida</taxon>
        <taxon>Priapulimorpha</taxon>
        <taxon>Priapulimorphida</taxon>
        <taxon>Priapulidae</taxon>
        <taxon>Priapulus</taxon>
    </lineage>
</organism>
<keyword evidence="3 6" id="KW-1133">Transmembrane helix</keyword>
<keyword evidence="4 5" id="KW-0472">Membrane</keyword>
<dbReference type="RefSeq" id="XP_014676068.1">
    <property type="nucleotide sequence ID" value="XM_014820582.1"/>
</dbReference>
<dbReference type="Pfam" id="PF01284">
    <property type="entry name" value="MARVEL"/>
    <property type="match status" value="1"/>
</dbReference>
<evidence type="ECO:0000313" key="8">
    <source>
        <dbReference type="Proteomes" id="UP000695022"/>
    </source>
</evidence>
<feature type="transmembrane region" description="Helical" evidence="6">
    <location>
        <begin position="111"/>
        <end position="132"/>
    </location>
</feature>
<evidence type="ECO:0000256" key="2">
    <source>
        <dbReference type="ARBA" id="ARBA00022692"/>
    </source>
</evidence>
<dbReference type="GeneID" id="106816037"/>
<dbReference type="PANTHER" id="PTHR22776">
    <property type="entry name" value="MARVEL-CONTAINING POTENTIAL LIPID RAFT-ASSOCIATED PROTEIN"/>
    <property type="match status" value="1"/>
</dbReference>
<evidence type="ECO:0000259" key="7">
    <source>
        <dbReference type="PROSITE" id="PS51225"/>
    </source>
</evidence>
<accession>A0ABM1EV47</accession>
<dbReference type="Proteomes" id="UP000695022">
    <property type="component" value="Unplaced"/>
</dbReference>
<dbReference type="PANTHER" id="PTHR22776:SF49">
    <property type="entry name" value="MARVEL DOMAIN-CONTAINING PROTEIN"/>
    <property type="match status" value="1"/>
</dbReference>
<keyword evidence="2 5" id="KW-0812">Transmembrane</keyword>
<keyword evidence="8" id="KW-1185">Reference proteome</keyword>
<feature type="transmembrane region" description="Helical" evidence="6">
    <location>
        <begin position="46"/>
        <end position="68"/>
    </location>
</feature>
<evidence type="ECO:0000313" key="9">
    <source>
        <dbReference type="RefSeq" id="XP_014676068.1"/>
    </source>
</evidence>
<dbReference type="PROSITE" id="PS51225">
    <property type="entry name" value="MARVEL"/>
    <property type="match status" value="1"/>
</dbReference>
<reference evidence="9" key="1">
    <citation type="submission" date="2025-08" db="UniProtKB">
        <authorList>
            <consortium name="RefSeq"/>
        </authorList>
    </citation>
    <scope>IDENTIFICATION</scope>
</reference>
<feature type="domain" description="MARVEL" evidence="7">
    <location>
        <begin position="7"/>
        <end position="136"/>
    </location>
</feature>
<proteinExistence type="predicted"/>
<protein>
    <submittedName>
        <fullName evidence="9">CKLF-like MARVEL transmembrane domain-containing protein 4</fullName>
    </submittedName>
</protein>
<evidence type="ECO:0000256" key="5">
    <source>
        <dbReference type="PROSITE-ProRule" id="PRU00581"/>
    </source>
</evidence>
<gene>
    <name evidence="9" type="primary">LOC106816037</name>
</gene>
<dbReference type="InterPro" id="IPR050578">
    <property type="entry name" value="MARVEL-CKLF_proteins"/>
</dbReference>
<dbReference type="InterPro" id="IPR008253">
    <property type="entry name" value="Marvel"/>
</dbReference>
<comment type="subcellular location">
    <subcellularLocation>
        <location evidence="1">Membrane</location>
        <topology evidence="1">Multi-pass membrane protein</topology>
    </subcellularLocation>
</comment>
<sequence length="169" mass="18443">MAIRGDYLQSPISILHIVQCVLCMLAFICCASTEWNARGNKAAYTYFNFVTMSAFWVTLIFFCVFLLGVSDAMPQIKWRFLDLIAQGVCLFFIIIAAPLEAARVDSIAGHKAAAVFGFFAMAAYFVGAFSAFMNWRNAGDMAPPAASGIVEHGNNKSAPQYNAGSFGTY</sequence>
<evidence type="ECO:0000256" key="3">
    <source>
        <dbReference type="ARBA" id="ARBA00022989"/>
    </source>
</evidence>
<feature type="transmembrane region" description="Helical" evidence="6">
    <location>
        <begin position="80"/>
        <end position="99"/>
    </location>
</feature>
<evidence type="ECO:0000256" key="6">
    <source>
        <dbReference type="SAM" id="Phobius"/>
    </source>
</evidence>
<feature type="transmembrane region" description="Helical" evidence="6">
    <location>
        <begin position="12"/>
        <end position="34"/>
    </location>
</feature>
<evidence type="ECO:0000256" key="1">
    <source>
        <dbReference type="ARBA" id="ARBA00004141"/>
    </source>
</evidence>
<evidence type="ECO:0000256" key="4">
    <source>
        <dbReference type="ARBA" id="ARBA00023136"/>
    </source>
</evidence>
<name>A0ABM1EV47_PRICU</name>